<dbReference type="InterPro" id="IPR020892">
    <property type="entry name" value="Cyclophilin-type_PPIase_CS"/>
</dbReference>
<reference evidence="8" key="3">
    <citation type="journal article" date="2004" name="DNA Res.">
        <title>Complete genome sequence of Yersinia pestis strain 91001, an isolate avirulent to humans.</title>
        <authorList>
            <person name="Song Y."/>
            <person name="Tong Z."/>
            <person name="Wang J."/>
            <person name="Wang L."/>
            <person name="Guo Z."/>
            <person name="Han Y."/>
            <person name="Zhang J."/>
            <person name="Pei D."/>
            <person name="Zhou D."/>
            <person name="Qin H."/>
            <person name="Pang X."/>
            <person name="Han Y."/>
            <person name="Zhai J."/>
            <person name="Li M."/>
            <person name="Cui B."/>
            <person name="Qi Z."/>
            <person name="Jin L."/>
            <person name="Dai R."/>
            <person name="Chen F."/>
            <person name="Li S."/>
            <person name="Ye C."/>
            <person name="Du Z."/>
            <person name="Lin W."/>
            <person name="Wang J."/>
            <person name="Yu J."/>
            <person name="Yang H."/>
            <person name="Wang J."/>
            <person name="Huang P."/>
            <person name="Yang R."/>
        </authorList>
    </citation>
    <scope>NUCLEOTIDE SEQUENCE [LARGE SCALE GENOMIC DNA]</scope>
    <source>
        <strain evidence="8">91001 / Biovar Mediaevalis</strain>
    </source>
</reference>
<keyword evidence="2 4" id="KW-0697">Rotamase</keyword>
<dbReference type="EnsemblBacteria" id="AAS60446">
    <property type="protein sequence ID" value="AAS60446"/>
    <property type="gene ID" value="YP_0169"/>
</dbReference>
<feature type="signal peptide" evidence="4">
    <location>
        <begin position="1"/>
        <end position="34"/>
    </location>
</feature>
<evidence type="ECO:0000313" key="9">
    <source>
        <dbReference type="Proteomes" id="UP000002490"/>
    </source>
</evidence>
<evidence type="ECO:0000256" key="3">
    <source>
        <dbReference type="ARBA" id="ARBA00023235"/>
    </source>
</evidence>
<dbReference type="GO" id="GO:0006457">
    <property type="term" value="P:protein folding"/>
    <property type="evidence" value="ECO:0007669"/>
    <property type="project" value="InterPro"/>
</dbReference>
<reference evidence="7" key="4">
    <citation type="submission" date="2016-05" db="EMBL/GenBank/DDBJ databases">
        <title>Reannotation of Yersinia pestis strain 91001 based on omics data.</title>
        <authorList>
            <person name="Yiqing M."/>
        </authorList>
    </citation>
    <scope>NUCLEOTIDE SEQUENCE</scope>
    <source>
        <strain evidence="7">91001</strain>
    </source>
</reference>
<accession>Q74Y16</accession>
<evidence type="ECO:0000313" key="6">
    <source>
        <dbReference type="EMBL" id="AAM87495.1"/>
    </source>
</evidence>
<evidence type="ECO:0000313" key="7">
    <source>
        <dbReference type="EMBL" id="AAS60446.1"/>
    </source>
</evidence>
<organism evidence="6 9">
    <name type="scientific">Yersinia pestis</name>
    <dbReference type="NCBI Taxonomy" id="632"/>
    <lineage>
        <taxon>Bacteria</taxon>
        <taxon>Pseudomonadati</taxon>
        <taxon>Pseudomonadota</taxon>
        <taxon>Gammaproteobacteria</taxon>
        <taxon>Enterobacterales</taxon>
        <taxon>Yersiniaceae</taxon>
        <taxon>Yersinia</taxon>
    </lineage>
</organism>
<dbReference type="SUPFAM" id="SSF50891">
    <property type="entry name" value="Cyclophilin-like"/>
    <property type="match status" value="1"/>
</dbReference>
<dbReference type="IntAct" id="Q8CZJ4">
    <property type="interactions" value="1"/>
</dbReference>
<dbReference type="InterPro" id="IPR002130">
    <property type="entry name" value="Cyclophilin-type_PPIase_dom"/>
</dbReference>
<comment type="function">
    <text evidence="4">PPIases accelerate the folding of proteins. It catalyzes the cis-trans isomerization of proline imidic peptide bonds in oligopeptides.</text>
</comment>
<dbReference type="EMBL" id="AE009952">
    <property type="protein sequence ID" value="AAM87495.1"/>
    <property type="molecule type" value="Genomic_DNA"/>
</dbReference>
<dbReference type="Gene3D" id="2.40.100.10">
    <property type="entry name" value="Cyclophilin-like"/>
    <property type="match status" value="1"/>
</dbReference>
<proteinExistence type="inferred from homology"/>
<dbReference type="DNASU" id="1148898"/>
<dbReference type="PROSITE" id="PS00170">
    <property type="entry name" value="CSA_PPIASE_1"/>
    <property type="match status" value="1"/>
</dbReference>
<dbReference type="CDD" id="cd01920">
    <property type="entry name" value="cyclophilin_EcCYP_like"/>
    <property type="match status" value="1"/>
</dbReference>
<evidence type="ECO:0000259" key="5">
    <source>
        <dbReference type="PROSITE" id="PS50072"/>
    </source>
</evidence>
<comment type="similarity">
    <text evidence="1 4">Belongs to the cyclophilin-type PPIase family.</text>
</comment>
<dbReference type="Proteomes" id="UP000001019">
    <property type="component" value="Chromosome"/>
</dbReference>
<dbReference type="InterPro" id="IPR044665">
    <property type="entry name" value="E_coli_cyclophilin_A-like"/>
</dbReference>
<keyword evidence="3 4" id="KW-0413">Isomerase</keyword>
<dbReference type="KEGG" id="ypk:y3951"/>
<reference evidence="7" key="2">
    <citation type="submission" date="2003-04" db="EMBL/GenBank/DDBJ databases">
        <authorList>
            <person name="Song Y."/>
            <person name="Tong Z."/>
            <person name="Wang L."/>
            <person name="Han Y."/>
            <person name="Zhang J."/>
            <person name="Pei D."/>
            <person name="Wang J."/>
            <person name="Zhou D."/>
            <person name="Han Y."/>
            <person name="Pang X."/>
            <person name="Zhai J."/>
            <person name="Chen F."/>
            <person name="Qin H."/>
            <person name="Wang J."/>
            <person name="Li S."/>
            <person name="Guo Z."/>
            <person name="Ye C."/>
            <person name="Du Z."/>
            <person name="Lin W."/>
            <person name="Wang J."/>
            <person name="Yu J."/>
            <person name="Yang H."/>
            <person name="Wang J."/>
            <person name="Huang P."/>
            <person name="Yang R."/>
        </authorList>
    </citation>
    <scope>NUCLEOTIDE SEQUENCE</scope>
    <source>
        <strain evidence="7">91001</strain>
    </source>
</reference>
<comment type="catalytic activity">
    <reaction evidence="4">
        <text>[protein]-peptidylproline (omega=180) = [protein]-peptidylproline (omega=0)</text>
        <dbReference type="Rhea" id="RHEA:16237"/>
        <dbReference type="Rhea" id="RHEA-COMP:10747"/>
        <dbReference type="Rhea" id="RHEA-COMP:10748"/>
        <dbReference type="ChEBI" id="CHEBI:83833"/>
        <dbReference type="ChEBI" id="CHEBI:83834"/>
        <dbReference type="EC" id="5.2.1.8"/>
    </reaction>
</comment>
<evidence type="ECO:0000256" key="1">
    <source>
        <dbReference type="ARBA" id="ARBA00007365"/>
    </source>
</evidence>
<dbReference type="PANTHER" id="PTHR43246">
    <property type="entry name" value="PEPTIDYL-PROLYL CIS-TRANS ISOMERASE CYP38, CHLOROPLASTIC"/>
    <property type="match status" value="1"/>
</dbReference>
<dbReference type="EC" id="5.2.1.8" evidence="4"/>
<reference evidence="6 9" key="1">
    <citation type="journal article" date="2002" name="J. Bacteriol.">
        <title>Genome sequence of Yersinia pestis KIM.</title>
        <authorList>
            <person name="Deng W."/>
            <person name="Burland V."/>
            <person name="Plunkett G.III."/>
            <person name="Boutin A."/>
            <person name="Mayhew G.F."/>
            <person name="Liss P."/>
            <person name="Perna N.T."/>
            <person name="Rose D.J."/>
            <person name="Mau B."/>
            <person name="Zhou S."/>
            <person name="Schwartz D.C."/>
            <person name="Fetherston J.D."/>
            <person name="Lindler L.E."/>
            <person name="Brubaker R.R."/>
            <person name="Plana G.V."/>
            <person name="Straley S.C."/>
            <person name="McDonough K.A."/>
            <person name="Nilles M.L."/>
            <person name="Matson J.S."/>
            <person name="Blattner F.R."/>
            <person name="Perry R.D."/>
        </authorList>
    </citation>
    <scope>NUCLEOTIDE SEQUENCE [LARGE SCALE GENOMIC DNA]</scope>
    <source>
        <strain evidence="6">KIM</strain>
        <strain evidence="9">KIM10+ / Biovar Mediaevalis</strain>
    </source>
</reference>
<dbReference type="InterPro" id="IPR029000">
    <property type="entry name" value="Cyclophilin-like_dom_sf"/>
</dbReference>
<feature type="domain" description="PPIase cyclophilin-type" evidence="5">
    <location>
        <begin position="44"/>
        <end position="197"/>
    </location>
</feature>
<keyword evidence="4" id="KW-0732">Signal</keyword>
<dbReference type="Proteomes" id="UP000002490">
    <property type="component" value="Chromosome"/>
</dbReference>
<protein>
    <recommendedName>
        <fullName evidence="4">Peptidyl-prolyl cis-trans isomerase</fullName>
        <shortName evidence="4">PPIase</shortName>
        <ecNumber evidence="4">5.2.1.8</ecNumber>
    </recommendedName>
</protein>
<name>Q8CZJ4_YERPE</name>
<dbReference type="KEGG" id="ypm:YP_0169"/>
<gene>
    <name evidence="6" type="primary">ppiA</name>
    <name evidence="6" type="ordered locus">y3951</name>
    <name evidence="7" type="ordered locus">YP_0169</name>
</gene>
<dbReference type="PROSITE" id="PS50072">
    <property type="entry name" value="CSA_PPIASE_2"/>
    <property type="match status" value="1"/>
</dbReference>
<dbReference type="HOGENOM" id="CLU_012062_16_9_6"/>
<feature type="chain" id="PRO_5009999150" description="Peptidyl-prolyl cis-trans isomerase" evidence="4">
    <location>
        <begin position="35"/>
        <end position="199"/>
    </location>
</feature>
<dbReference type="GO" id="GO:0003755">
    <property type="term" value="F:peptidyl-prolyl cis-trans isomerase activity"/>
    <property type="evidence" value="ECO:0007669"/>
    <property type="project" value="UniProtKB-UniRule"/>
</dbReference>
<evidence type="ECO:0000256" key="2">
    <source>
        <dbReference type="ARBA" id="ARBA00023110"/>
    </source>
</evidence>
<evidence type="ECO:0000313" key="8">
    <source>
        <dbReference type="Proteomes" id="UP000001019"/>
    </source>
</evidence>
<evidence type="ECO:0000256" key="4">
    <source>
        <dbReference type="RuleBase" id="RU363019"/>
    </source>
</evidence>
<dbReference type="Pfam" id="PF00160">
    <property type="entry name" value="Pro_isomerase"/>
    <property type="match status" value="1"/>
</dbReference>
<sequence length="199" mass="21664">MSASHRKEPLMFKRTLVTFIALCSLSAVAPAALAAGEPHVLLTTSAGNIELELNSQKAPISTQNFVDYVNNGYYNNTIFHRVIPGFMIQGGGFTADFKEKTPKTPIKNEADNGLRNLRGTISMARTADKDSATSQFFLNVADNAFLDHGQRDFGYAVFGKVVKGMDVVEKISQVQTENVGPYQNVPVKPITILSAKVLP</sequence>
<dbReference type="PRINTS" id="PR00153">
    <property type="entry name" value="CSAPPISMRASE"/>
</dbReference>
<dbReference type="EMBL" id="AE017042">
    <property type="protein sequence ID" value="AAS60446.1"/>
    <property type="molecule type" value="Genomic_DNA"/>
</dbReference>
<dbReference type="AlphaFoldDB" id="Q8CZJ4"/>
<dbReference type="NCBIfam" id="NF008151">
    <property type="entry name" value="PRK10903.1"/>
    <property type="match status" value="1"/>
</dbReference>
<accession>Q8CZJ4</accession>